<dbReference type="AlphaFoldDB" id="A0ABD1XZA7"/>
<dbReference type="EMBL" id="JBHFFA010000006">
    <property type="protein sequence ID" value="KAL2619826.1"/>
    <property type="molecule type" value="Genomic_DNA"/>
</dbReference>
<protein>
    <submittedName>
        <fullName evidence="1">Uncharacterized protein</fullName>
    </submittedName>
</protein>
<name>A0ABD1XZA7_9MARC</name>
<organism evidence="1 2">
    <name type="scientific">Riccia fluitans</name>
    <dbReference type="NCBI Taxonomy" id="41844"/>
    <lineage>
        <taxon>Eukaryota</taxon>
        <taxon>Viridiplantae</taxon>
        <taxon>Streptophyta</taxon>
        <taxon>Embryophyta</taxon>
        <taxon>Marchantiophyta</taxon>
        <taxon>Marchantiopsida</taxon>
        <taxon>Marchantiidae</taxon>
        <taxon>Marchantiales</taxon>
        <taxon>Ricciaceae</taxon>
        <taxon>Riccia</taxon>
    </lineage>
</organism>
<evidence type="ECO:0000313" key="1">
    <source>
        <dbReference type="EMBL" id="KAL2619826.1"/>
    </source>
</evidence>
<dbReference type="Proteomes" id="UP001605036">
    <property type="component" value="Unassembled WGS sequence"/>
</dbReference>
<evidence type="ECO:0000313" key="2">
    <source>
        <dbReference type="Proteomes" id="UP001605036"/>
    </source>
</evidence>
<accession>A0ABD1XZA7</accession>
<reference evidence="1 2" key="1">
    <citation type="submission" date="2024-09" db="EMBL/GenBank/DDBJ databases">
        <title>Chromosome-scale assembly of Riccia fluitans.</title>
        <authorList>
            <person name="Paukszto L."/>
            <person name="Sawicki J."/>
            <person name="Karawczyk K."/>
            <person name="Piernik-Szablinska J."/>
            <person name="Szczecinska M."/>
            <person name="Mazdziarz M."/>
        </authorList>
    </citation>
    <scope>NUCLEOTIDE SEQUENCE [LARGE SCALE GENOMIC DNA]</scope>
    <source>
        <strain evidence="1">Rf_01</strain>
        <tissue evidence="1">Aerial parts of the thallus</tissue>
    </source>
</reference>
<keyword evidence="2" id="KW-1185">Reference proteome</keyword>
<comment type="caution">
    <text evidence="1">The sequence shown here is derived from an EMBL/GenBank/DDBJ whole genome shotgun (WGS) entry which is preliminary data.</text>
</comment>
<proteinExistence type="predicted"/>
<gene>
    <name evidence="1" type="ORF">R1flu_000031</name>
</gene>
<sequence>MCGWRATRSMASMAGEQIVNAQPPSGKSAAGTGLLFLPTARSVSVRRGRVPKRDVRRVGVCRAQTALQLLMRFPILNPSPKLFALSGAV</sequence>